<proteinExistence type="predicted"/>
<keyword evidence="1" id="KW-0812">Transmembrane</keyword>
<dbReference type="AlphaFoldDB" id="A0A645I0K0"/>
<accession>A0A645I0K0</accession>
<comment type="caution">
    <text evidence="2">The sequence shown here is derived from an EMBL/GenBank/DDBJ whole genome shotgun (WGS) entry which is preliminary data.</text>
</comment>
<gene>
    <name evidence="2" type="ORF">SDC9_191834</name>
</gene>
<dbReference type="EMBL" id="VSSQ01103281">
    <property type="protein sequence ID" value="MPN44272.1"/>
    <property type="molecule type" value="Genomic_DNA"/>
</dbReference>
<keyword evidence="1" id="KW-1133">Transmembrane helix</keyword>
<reference evidence="2" key="1">
    <citation type="submission" date="2019-08" db="EMBL/GenBank/DDBJ databases">
        <authorList>
            <person name="Kucharzyk K."/>
            <person name="Murdoch R.W."/>
            <person name="Higgins S."/>
            <person name="Loffler F."/>
        </authorList>
    </citation>
    <scope>NUCLEOTIDE SEQUENCE</scope>
</reference>
<sequence>MTFGCDWGTGEAEGVGVGVGAGGAFGLIPSVIVTKTVKDCSSVKFVVLFVNSVLITTGYFPFTLPLASCKSKQTR</sequence>
<evidence type="ECO:0000256" key="1">
    <source>
        <dbReference type="SAM" id="Phobius"/>
    </source>
</evidence>
<name>A0A645I0K0_9ZZZZ</name>
<feature type="transmembrane region" description="Helical" evidence="1">
    <location>
        <begin position="45"/>
        <end position="67"/>
    </location>
</feature>
<evidence type="ECO:0000313" key="2">
    <source>
        <dbReference type="EMBL" id="MPN44272.1"/>
    </source>
</evidence>
<protein>
    <submittedName>
        <fullName evidence="2">Uncharacterized protein</fullName>
    </submittedName>
</protein>
<keyword evidence="1" id="KW-0472">Membrane</keyword>
<organism evidence="2">
    <name type="scientific">bioreactor metagenome</name>
    <dbReference type="NCBI Taxonomy" id="1076179"/>
    <lineage>
        <taxon>unclassified sequences</taxon>
        <taxon>metagenomes</taxon>
        <taxon>ecological metagenomes</taxon>
    </lineage>
</organism>